<dbReference type="AlphaFoldDB" id="A0A366GVN3"/>
<reference evidence="1 2" key="1">
    <citation type="submission" date="2018-06" db="EMBL/GenBank/DDBJ databases">
        <title>Freshwater and sediment microbial communities from various areas in North America, analyzing microbe dynamics in response to fracking.</title>
        <authorList>
            <person name="Lamendella R."/>
        </authorList>
    </citation>
    <scope>NUCLEOTIDE SEQUENCE [LARGE SCALE GENOMIC DNA]</scope>
    <source>
        <strain evidence="1 2">114J</strain>
    </source>
</reference>
<dbReference type="Proteomes" id="UP000252995">
    <property type="component" value="Unassembled WGS sequence"/>
</dbReference>
<gene>
    <name evidence="1" type="ORF">DET50_107136</name>
</gene>
<organism evidence="1 2">
    <name type="scientific">Marinobacter pelagius</name>
    <dbReference type="NCBI Taxonomy" id="379482"/>
    <lineage>
        <taxon>Bacteria</taxon>
        <taxon>Pseudomonadati</taxon>
        <taxon>Pseudomonadota</taxon>
        <taxon>Gammaproteobacteria</taxon>
        <taxon>Pseudomonadales</taxon>
        <taxon>Marinobacteraceae</taxon>
        <taxon>Marinobacter</taxon>
    </lineage>
</organism>
<accession>A0A366GVN3</accession>
<comment type="caution">
    <text evidence="1">The sequence shown here is derived from an EMBL/GenBank/DDBJ whole genome shotgun (WGS) entry which is preliminary data.</text>
</comment>
<protein>
    <submittedName>
        <fullName evidence="1">Uncharacterized protein</fullName>
    </submittedName>
</protein>
<dbReference type="EMBL" id="QNRO01000007">
    <property type="protein sequence ID" value="RBP30721.1"/>
    <property type="molecule type" value="Genomic_DNA"/>
</dbReference>
<evidence type="ECO:0000313" key="1">
    <source>
        <dbReference type="EMBL" id="RBP30721.1"/>
    </source>
</evidence>
<proteinExistence type="predicted"/>
<name>A0A366GVN3_9GAMM</name>
<sequence length="138" mass="15887">MSAYITGLAALCIPHEGRIKPFWHSLRAPDTNWSVAGRNYPDTSNLFGDRELVDVSEYLVLAGIQTTLFRCASYERAVFDLLYHHIEQNNRPVPNVQPSDLDDVVDFEVIQGWIREWERAGRLKQGKAMRSWLNIEDP</sequence>
<dbReference type="RefSeq" id="WP_113862478.1">
    <property type="nucleotide sequence ID" value="NZ_QNRO01000007.1"/>
</dbReference>
<evidence type="ECO:0000313" key="2">
    <source>
        <dbReference type="Proteomes" id="UP000252995"/>
    </source>
</evidence>
<dbReference type="OrthoDB" id="6366678at2"/>